<accession>A0ABM1QM06</accession>
<gene>
    <name evidence="4" type="primary">LOC109127474</name>
</gene>
<dbReference type="GeneID" id="109127474"/>
<feature type="region of interest" description="Disordered" evidence="1">
    <location>
        <begin position="82"/>
        <end position="128"/>
    </location>
</feature>
<dbReference type="InterPro" id="IPR012337">
    <property type="entry name" value="RNaseH-like_sf"/>
</dbReference>
<protein>
    <submittedName>
        <fullName evidence="4">Uncharacterized protein LOC109127474</fullName>
    </submittedName>
</protein>
<name>A0ABM1QM06_CAMSA</name>
<evidence type="ECO:0000313" key="3">
    <source>
        <dbReference type="Proteomes" id="UP000694864"/>
    </source>
</evidence>
<evidence type="ECO:0000313" key="4">
    <source>
        <dbReference type="RefSeq" id="XP_019087794.1"/>
    </source>
</evidence>
<dbReference type="Proteomes" id="UP000694864">
    <property type="component" value="Chromosome 2"/>
</dbReference>
<keyword evidence="3" id="KW-1185">Reference proteome</keyword>
<feature type="domain" description="HAT C-terminal dimerisation" evidence="2">
    <location>
        <begin position="1"/>
        <end position="48"/>
    </location>
</feature>
<evidence type="ECO:0000259" key="2">
    <source>
        <dbReference type="Pfam" id="PF05699"/>
    </source>
</evidence>
<feature type="compositionally biased region" description="Acidic residues" evidence="1">
    <location>
        <begin position="106"/>
        <end position="122"/>
    </location>
</feature>
<reference evidence="4" key="2">
    <citation type="submission" date="2025-08" db="UniProtKB">
        <authorList>
            <consortium name="RefSeq"/>
        </authorList>
    </citation>
    <scope>IDENTIFICATION</scope>
    <source>
        <tissue evidence="4">Leaf</tissue>
    </source>
</reference>
<proteinExistence type="predicted"/>
<dbReference type="InterPro" id="IPR008906">
    <property type="entry name" value="HATC_C_dom"/>
</dbReference>
<reference evidence="3" key="1">
    <citation type="journal article" date="2014" name="Nat. Commun.">
        <title>The emerging biofuel crop Camelina sativa retains a highly undifferentiated hexaploid genome structure.</title>
        <authorList>
            <person name="Kagale S."/>
            <person name="Koh C."/>
            <person name="Nixon J."/>
            <person name="Bollina V."/>
            <person name="Clarke W.E."/>
            <person name="Tuteja R."/>
            <person name="Spillane C."/>
            <person name="Robinson S.J."/>
            <person name="Links M.G."/>
            <person name="Clarke C."/>
            <person name="Higgins E.E."/>
            <person name="Huebert T."/>
            <person name="Sharpe A.G."/>
            <person name="Parkin I.A."/>
        </authorList>
    </citation>
    <scope>NUCLEOTIDE SEQUENCE [LARGE SCALE GENOMIC DNA]</scope>
    <source>
        <strain evidence="3">cv. DH55</strain>
    </source>
</reference>
<feature type="compositionally biased region" description="Basic and acidic residues" evidence="1">
    <location>
        <begin position="95"/>
        <end position="105"/>
    </location>
</feature>
<dbReference type="PROSITE" id="PS51257">
    <property type="entry name" value="PROKAR_LIPOPROTEIN"/>
    <property type="match status" value="1"/>
</dbReference>
<dbReference type="SUPFAM" id="SSF53098">
    <property type="entry name" value="Ribonuclease H-like"/>
    <property type="match status" value="1"/>
</dbReference>
<sequence>MARKILSLTTSSSGCERNWSTFEGVHTKKRNRLDTQRLNNLVYVQFNMRLLAKRKKQKEKKVDVLLADCAIHAQDWIVEEDDVELGDTSETMGDTSKDDDLARELDESDYEEEVDFEFESDDDHPFDG</sequence>
<dbReference type="Pfam" id="PF05699">
    <property type="entry name" value="Dimer_Tnp_hAT"/>
    <property type="match status" value="1"/>
</dbReference>
<evidence type="ECO:0000256" key="1">
    <source>
        <dbReference type="SAM" id="MobiDB-lite"/>
    </source>
</evidence>
<dbReference type="RefSeq" id="XP_019087794.1">
    <property type="nucleotide sequence ID" value="XM_019232249.1"/>
</dbReference>
<organism evidence="3 4">
    <name type="scientific">Camelina sativa</name>
    <name type="common">False flax</name>
    <name type="synonym">Myagrum sativum</name>
    <dbReference type="NCBI Taxonomy" id="90675"/>
    <lineage>
        <taxon>Eukaryota</taxon>
        <taxon>Viridiplantae</taxon>
        <taxon>Streptophyta</taxon>
        <taxon>Embryophyta</taxon>
        <taxon>Tracheophyta</taxon>
        <taxon>Spermatophyta</taxon>
        <taxon>Magnoliopsida</taxon>
        <taxon>eudicotyledons</taxon>
        <taxon>Gunneridae</taxon>
        <taxon>Pentapetalae</taxon>
        <taxon>rosids</taxon>
        <taxon>malvids</taxon>
        <taxon>Brassicales</taxon>
        <taxon>Brassicaceae</taxon>
        <taxon>Camelineae</taxon>
        <taxon>Camelina</taxon>
    </lineage>
</organism>